<sequence>MPDVSGAACRPASLAGDLRVALTHTVRRLRMERSDETITDGQYAVLAALSNRGAMTPSALAEHEHVQPPPMTRTLNALVAAGLVQREEHPTDRRQVLMSITEAGEAEVRETRRRRNAWLADRLAELDPAEREVLAQAAVLLRKLVAP</sequence>
<dbReference type="Pfam" id="PF01047">
    <property type="entry name" value="MarR"/>
    <property type="match status" value="1"/>
</dbReference>
<evidence type="ECO:0000313" key="2">
    <source>
        <dbReference type="EMBL" id="MBO1752196.1"/>
    </source>
</evidence>
<dbReference type="SMART" id="SM00347">
    <property type="entry name" value="HTH_MARR"/>
    <property type="match status" value="1"/>
</dbReference>
<dbReference type="SUPFAM" id="SSF46785">
    <property type="entry name" value="Winged helix' DNA-binding domain"/>
    <property type="match status" value="1"/>
</dbReference>
<comment type="caution">
    <text evidence="2">The sequence shown here is derived from an EMBL/GenBank/DDBJ whole genome shotgun (WGS) entry which is preliminary data.</text>
</comment>
<dbReference type="PROSITE" id="PS50995">
    <property type="entry name" value="HTH_MARR_2"/>
    <property type="match status" value="1"/>
</dbReference>
<dbReference type="GO" id="GO:0003700">
    <property type="term" value="F:DNA-binding transcription factor activity"/>
    <property type="evidence" value="ECO:0007669"/>
    <property type="project" value="InterPro"/>
</dbReference>
<evidence type="ECO:0000313" key="3">
    <source>
        <dbReference type="Proteomes" id="UP000664209"/>
    </source>
</evidence>
<proteinExistence type="predicted"/>
<dbReference type="Proteomes" id="UP000664209">
    <property type="component" value="Unassembled WGS sequence"/>
</dbReference>
<protein>
    <submittedName>
        <fullName evidence="2">MarR family transcriptional regulator</fullName>
    </submittedName>
</protein>
<organism evidence="2 3">
    <name type="scientific">Actinotalea soli</name>
    <dbReference type="NCBI Taxonomy" id="2819234"/>
    <lineage>
        <taxon>Bacteria</taxon>
        <taxon>Bacillati</taxon>
        <taxon>Actinomycetota</taxon>
        <taxon>Actinomycetes</taxon>
        <taxon>Micrococcales</taxon>
        <taxon>Cellulomonadaceae</taxon>
        <taxon>Actinotalea</taxon>
    </lineage>
</organism>
<feature type="domain" description="HTH marR-type" evidence="1">
    <location>
        <begin position="15"/>
        <end position="143"/>
    </location>
</feature>
<dbReference type="RefSeq" id="WP_208055877.1">
    <property type="nucleotide sequence ID" value="NZ_JAGEMK010000004.1"/>
</dbReference>
<dbReference type="AlphaFoldDB" id="A0A939LPT3"/>
<dbReference type="PANTHER" id="PTHR39515">
    <property type="entry name" value="CONSERVED PROTEIN"/>
    <property type="match status" value="1"/>
</dbReference>
<dbReference type="EMBL" id="JAGEMK010000004">
    <property type="protein sequence ID" value="MBO1752196.1"/>
    <property type="molecule type" value="Genomic_DNA"/>
</dbReference>
<reference evidence="2" key="1">
    <citation type="submission" date="2021-03" db="EMBL/GenBank/DDBJ databases">
        <title>Actinotalea soli sp. nov., isolated from soil.</title>
        <authorList>
            <person name="Ping W."/>
            <person name="Zhang J."/>
        </authorList>
    </citation>
    <scope>NUCLEOTIDE SEQUENCE</scope>
    <source>
        <strain evidence="2">BY-33</strain>
    </source>
</reference>
<gene>
    <name evidence="2" type="ORF">J4G33_10320</name>
</gene>
<dbReference type="InterPro" id="IPR052526">
    <property type="entry name" value="HTH-type_Bedaq_tolerance"/>
</dbReference>
<name>A0A939LPT3_9CELL</name>
<evidence type="ECO:0000259" key="1">
    <source>
        <dbReference type="PROSITE" id="PS50995"/>
    </source>
</evidence>
<accession>A0A939LPT3</accession>
<dbReference type="InterPro" id="IPR000835">
    <property type="entry name" value="HTH_MarR-typ"/>
</dbReference>
<dbReference type="InterPro" id="IPR036390">
    <property type="entry name" value="WH_DNA-bd_sf"/>
</dbReference>
<dbReference type="Gene3D" id="1.10.10.10">
    <property type="entry name" value="Winged helix-like DNA-binding domain superfamily/Winged helix DNA-binding domain"/>
    <property type="match status" value="1"/>
</dbReference>
<keyword evidence="3" id="KW-1185">Reference proteome</keyword>
<dbReference type="PANTHER" id="PTHR39515:SF2">
    <property type="entry name" value="HTH-TYPE TRANSCRIPTIONAL REGULATOR RV0880"/>
    <property type="match status" value="1"/>
</dbReference>
<dbReference type="InterPro" id="IPR036388">
    <property type="entry name" value="WH-like_DNA-bd_sf"/>
</dbReference>